<comment type="similarity">
    <text evidence="2 6">Belongs to the phosphoglycerate mutase family. BPG-dependent PGAM subfamily.</text>
</comment>
<dbReference type="FunFam" id="3.40.50.1240:FF:000003">
    <property type="entry name" value="2,3-bisphosphoglycerate-dependent phosphoglycerate mutase"/>
    <property type="match status" value="1"/>
</dbReference>
<dbReference type="InterPro" id="IPR005952">
    <property type="entry name" value="Phosphogly_mut1"/>
</dbReference>
<dbReference type="CDD" id="cd07067">
    <property type="entry name" value="HP_PGM_like"/>
    <property type="match status" value="1"/>
</dbReference>
<evidence type="ECO:0000256" key="2">
    <source>
        <dbReference type="ARBA" id="ARBA00006717"/>
    </source>
</evidence>
<name>A0A498RFZ1_9FIRM</name>
<dbReference type="PIRSF" id="PIRSF000709">
    <property type="entry name" value="6PFK_2-Ptase"/>
    <property type="match status" value="1"/>
</dbReference>
<dbReference type="GO" id="GO:0004619">
    <property type="term" value="F:phosphoglycerate mutase activity"/>
    <property type="evidence" value="ECO:0007669"/>
    <property type="project" value="UniProtKB-UniRule"/>
</dbReference>
<evidence type="ECO:0000256" key="9">
    <source>
        <dbReference type="PIRSR" id="PIRSR613078-3"/>
    </source>
</evidence>
<feature type="binding site" evidence="6 8">
    <location>
        <begin position="92"/>
        <end position="95"/>
    </location>
    <ligand>
        <name>substrate</name>
    </ligand>
</feature>
<comment type="function">
    <text evidence="6">Catalyzes the interconversion of 2-phosphoglycerate and 3-phosphoglycerate.</text>
</comment>
<keyword evidence="3 6" id="KW-0312">Gluconeogenesis</keyword>
<keyword evidence="11" id="KW-1185">Reference proteome</keyword>
<evidence type="ECO:0000256" key="7">
    <source>
        <dbReference type="PIRSR" id="PIRSR613078-1"/>
    </source>
</evidence>
<sequence>MKKDNCYKAVFIRHGQSEWNKTNQFTGWTDVDLTEEGRAEAKKAGAALKQAGYHCDLAFTSYLQRAIKTLHLVLGEMDQLWIPEHKSWKLNERHYGALQGLNKTDTARKYGEEQVKVWRRSYDVAPPPLATDDPRFPGRDLRYAQVPPSVLPAAESLRDTEMRVLPYWQEQVAPWIRQGKQVLIVAHGNSLRALAKHIKQISKEDIVDFEIPTGVPLIFEFTADLTVIRDYYLYQEKTT</sequence>
<feature type="binding site" evidence="6 8">
    <location>
        <position position="65"/>
    </location>
    <ligand>
        <name>substrate</name>
    </ligand>
</feature>
<comment type="catalytic activity">
    <reaction evidence="1 6">
        <text>(2R)-2-phosphoglycerate = (2R)-3-phosphoglycerate</text>
        <dbReference type="Rhea" id="RHEA:15901"/>
        <dbReference type="ChEBI" id="CHEBI:58272"/>
        <dbReference type="ChEBI" id="CHEBI:58289"/>
        <dbReference type="EC" id="5.4.2.11"/>
    </reaction>
</comment>
<dbReference type="SUPFAM" id="SSF53254">
    <property type="entry name" value="Phosphoglycerate mutase-like"/>
    <property type="match status" value="1"/>
</dbReference>
<dbReference type="InterPro" id="IPR029033">
    <property type="entry name" value="His_PPase_superfam"/>
</dbReference>
<feature type="site" description="Transition state stabilizer" evidence="6 9">
    <location>
        <position position="187"/>
    </location>
</feature>
<dbReference type="GO" id="GO:0006096">
    <property type="term" value="P:glycolytic process"/>
    <property type="evidence" value="ECO:0007669"/>
    <property type="project" value="UniProtKB-UniRule"/>
</dbReference>
<dbReference type="Proteomes" id="UP000277811">
    <property type="component" value="Unassembled WGS sequence"/>
</dbReference>
<feature type="binding site" evidence="6 8">
    <location>
        <begin position="119"/>
        <end position="120"/>
    </location>
    <ligand>
        <name>substrate</name>
    </ligand>
</feature>
<dbReference type="SMART" id="SM00855">
    <property type="entry name" value="PGAM"/>
    <property type="match status" value="1"/>
</dbReference>
<dbReference type="EC" id="5.4.2.11" evidence="6"/>
<feature type="binding site" evidence="6 8">
    <location>
        <begin position="26"/>
        <end position="27"/>
    </location>
    <ligand>
        <name>substrate</name>
    </ligand>
</feature>
<dbReference type="AlphaFoldDB" id="A0A498RFZ1"/>
<dbReference type="NCBIfam" id="NF010713">
    <property type="entry name" value="PRK14115.1"/>
    <property type="match status" value="1"/>
</dbReference>
<dbReference type="RefSeq" id="WP_122630721.1">
    <property type="nucleotide sequence ID" value="NZ_UPPP01000134.1"/>
</dbReference>
<dbReference type="UniPathway" id="UPA00109">
    <property type="reaction ID" value="UER00186"/>
</dbReference>
<feature type="active site" description="Proton donor/acceptor" evidence="6 7">
    <location>
        <position position="92"/>
    </location>
</feature>
<feature type="active site" description="Tele-phosphohistidine intermediate" evidence="6 7">
    <location>
        <position position="14"/>
    </location>
</feature>
<keyword evidence="4 6" id="KW-0324">Glycolysis</keyword>
<evidence type="ECO:0000256" key="1">
    <source>
        <dbReference type="ARBA" id="ARBA00000380"/>
    </source>
</evidence>
<dbReference type="EMBL" id="UPPP01000134">
    <property type="protein sequence ID" value="VBB09877.1"/>
    <property type="molecule type" value="Genomic_DNA"/>
</dbReference>
<proteinExistence type="inferred from homology"/>
<dbReference type="OrthoDB" id="9781415at2"/>
<keyword evidence="5 6" id="KW-0413">Isomerase</keyword>
<feature type="binding site" evidence="6 8">
    <location>
        <begin position="188"/>
        <end position="189"/>
    </location>
    <ligand>
        <name>substrate</name>
    </ligand>
</feature>
<reference evidence="10 11" key="1">
    <citation type="submission" date="2018-06" db="EMBL/GenBank/DDBJ databases">
        <authorList>
            <person name="Strepis N."/>
        </authorList>
    </citation>
    <scope>NUCLEOTIDE SEQUENCE [LARGE SCALE GENOMIC DNA]</scope>
    <source>
        <strain evidence="10">LUCI</strain>
    </source>
</reference>
<dbReference type="GO" id="GO:0006094">
    <property type="term" value="P:gluconeogenesis"/>
    <property type="evidence" value="ECO:0007669"/>
    <property type="project" value="UniProtKB-UniRule"/>
</dbReference>
<evidence type="ECO:0000256" key="3">
    <source>
        <dbReference type="ARBA" id="ARBA00022432"/>
    </source>
</evidence>
<gene>
    <name evidence="6" type="primary">gpmA</name>
    <name evidence="10" type="ORF">LUCI_5175</name>
</gene>
<protein>
    <recommendedName>
        <fullName evidence="6">2,3-bisphosphoglycerate-dependent phosphoglycerate mutase</fullName>
        <shortName evidence="6">BPG-dependent PGAM</shortName>
        <shortName evidence="6">PGAM</shortName>
        <shortName evidence="6">Phosphoglyceromutase</shortName>
        <shortName evidence="6">dPGM</shortName>
        <ecNumber evidence="6">5.4.2.11</ecNumber>
    </recommendedName>
</protein>
<feature type="binding site" evidence="6 8">
    <location>
        <begin position="13"/>
        <end position="20"/>
    </location>
    <ligand>
        <name>substrate</name>
    </ligand>
</feature>
<dbReference type="HAMAP" id="MF_01039">
    <property type="entry name" value="PGAM_GpmA"/>
    <property type="match status" value="1"/>
</dbReference>
<dbReference type="Pfam" id="PF00300">
    <property type="entry name" value="His_Phos_1"/>
    <property type="match status" value="2"/>
</dbReference>
<feature type="binding site" evidence="6 8">
    <location>
        <position position="103"/>
    </location>
    <ligand>
        <name>substrate</name>
    </ligand>
</feature>
<evidence type="ECO:0000256" key="8">
    <source>
        <dbReference type="PIRSR" id="PIRSR613078-2"/>
    </source>
</evidence>
<dbReference type="NCBIfam" id="TIGR01258">
    <property type="entry name" value="pgm_1"/>
    <property type="match status" value="1"/>
</dbReference>
<dbReference type="Gene3D" id="3.40.50.1240">
    <property type="entry name" value="Phosphoglycerate mutase-like"/>
    <property type="match status" value="1"/>
</dbReference>
<evidence type="ECO:0000256" key="4">
    <source>
        <dbReference type="ARBA" id="ARBA00023152"/>
    </source>
</evidence>
<dbReference type="InterPro" id="IPR013078">
    <property type="entry name" value="His_Pase_superF_clade-1"/>
</dbReference>
<evidence type="ECO:0000313" key="11">
    <source>
        <dbReference type="Proteomes" id="UP000277811"/>
    </source>
</evidence>
<dbReference type="PANTHER" id="PTHR11931">
    <property type="entry name" value="PHOSPHOGLYCERATE MUTASE"/>
    <property type="match status" value="1"/>
</dbReference>
<evidence type="ECO:0000256" key="5">
    <source>
        <dbReference type="ARBA" id="ARBA00023235"/>
    </source>
</evidence>
<organism evidence="10 11">
    <name type="scientific">Lucifera butyrica</name>
    <dbReference type="NCBI Taxonomy" id="1351585"/>
    <lineage>
        <taxon>Bacteria</taxon>
        <taxon>Bacillati</taxon>
        <taxon>Bacillota</taxon>
        <taxon>Negativicutes</taxon>
        <taxon>Veillonellales</taxon>
        <taxon>Veillonellaceae</taxon>
        <taxon>Lucifera</taxon>
    </lineage>
</organism>
<evidence type="ECO:0000313" key="10">
    <source>
        <dbReference type="EMBL" id="VBB09877.1"/>
    </source>
</evidence>
<accession>A0A498RFZ1</accession>
<evidence type="ECO:0000256" key="6">
    <source>
        <dbReference type="HAMAP-Rule" id="MF_01039"/>
    </source>
</evidence>
<comment type="pathway">
    <text evidence="6">Carbohydrate degradation; glycolysis; pyruvate from D-glyceraldehyde 3-phosphate: step 3/5.</text>
</comment>